<keyword evidence="4 6" id="KW-0808">Transferase</keyword>
<dbReference type="EMBL" id="SAUN01000001">
    <property type="protein sequence ID" value="RVX41522.1"/>
    <property type="molecule type" value="Genomic_DNA"/>
</dbReference>
<evidence type="ECO:0000256" key="5">
    <source>
        <dbReference type="ARBA" id="ARBA00048772"/>
    </source>
</evidence>
<name>A0A438M739_9ACTN</name>
<feature type="binding site" evidence="6">
    <location>
        <position position="108"/>
    </location>
    <ligand>
        <name>carbamoyl phosphate</name>
        <dbReference type="ChEBI" id="CHEBI:58228"/>
    </ligand>
</feature>
<keyword evidence="6" id="KW-0963">Cytoplasm</keyword>
<dbReference type="SUPFAM" id="SSF53671">
    <property type="entry name" value="Aspartate/ornithine carbamoyltransferase"/>
    <property type="match status" value="1"/>
</dbReference>
<organism evidence="9 10">
    <name type="scientific">Nonomuraea polychroma</name>
    <dbReference type="NCBI Taxonomy" id="46176"/>
    <lineage>
        <taxon>Bacteria</taxon>
        <taxon>Bacillati</taxon>
        <taxon>Actinomycetota</taxon>
        <taxon>Actinomycetes</taxon>
        <taxon>Streptosporangiales</taxon>
        <taxon>Streptosporangiaceae</taxon>
        <taxon>Nonomuraea</taxon>
    </lineage>
</organism>
<dbReference type="Proteomes" id="UP000284824">
    <property type="component" value="Unassembled WGS sequence"/>
</dbReference>
<dbReference type="HAMAP" id="MF_01109">
    <property type="entry name" value="OTCase"/>
    <property type="match status" value="1"/>
</dbReference>
<evidence type="ECO:0000256" key="3">
    <source>
        <dbReference type="ARBA" id="ARBA00013007"/>
    </source>
</evidence>
<feature type="binding site" evidence="6">
    <location>
        <position position="232"/>
    </location>
    <ligand>
        <name>L-ornithine</name>
        <dbReference type="ChEBI" id="CHEBI:46911"/>
    </ligand>
</feature>
<dbReference type="InterPro" id="IPR006131">
    <property type="entry name" value="Asp_carbamoyltransf_Asp/Orn-bd"/>
</dbReference>
<comment type="subcellular location">
    <subcellularLocation>
        <location evidence="6">Cytoplasm</location>
    </subcellularLocation>
</comment>
<dbReference type="Pfam" id="PF02729">
    <property type="entry name" value="OTCace_N"/>
    <property type="match status" value="1"/>
</dbReference>
<evidence type="ECO:0000259" key="7">
    <source>
        <dbReference type="Pfam" id="PF00185"/>
    </source>
</evidence>
<comment type="similarity">
    <text evidence="2 6">Belongs to the aspartate/ornithine carbamoyltransferase superfamily. OTCase family.</text>
</comment>
<dbReference type="NCBIfam" id="TIGR00658">
    <property type="entry name" value="orni_carb_tr"/>
    <property type="match status" value="1"/>
</dbReference>
<dbReference type="InterPro" id="IPR024904">
    <property type="entry name" value="OTCase_ArgI"/>
</dbReference>
<proteinExistence type="inferred from homology"/>
<feature type="domain" description="Aspartate/ornithine carbamoyltransferase carbamoyl-P binding" evidence="8">
    <location>
        <begin position="8"/>
        <end position="148"/>
    </location>
</feature>
<dbReference type="PANTHER" id="PTHR45753:SF2">
    <property type="entry name" value="ORNITHINE CARBAMOYLTRANSFERASE"/>
    <property type="match status" value="1"/>
</dbReference>
<comment type="function">
    <text evidence="1">Reversibly catalyzes the transfer of the carbamoyl group from carbamoyl phosphate (CP) to the N(epsilon) atom of ornithine (ORN) to produce L-citrulline.</text>
</comment>
<comment type="caution">
    <text evidence="9">The sequence shown here is derived from an EMBL/GenBank/DDBJ whole genome shotgun (WGS) entry which is preliminary data.</text>
</comment>
<dbReference type="PROSITE" id="PS00097">
    <property type="entry name" value="CARBAMOYLTRANSFERASE"/>
    <property type="match status" value="1"/>
</dbReference>
<dbReference type="OrthoDB" id="9802587at2"/>
<feature type="binding site" evidence="6">
    <location>
        <begin position="274"/>
        <end position="275"/>
    </location>
    <ligand>
        <name>carbamoyl phosphate</name>
        <dbReference type="ChEBI" id="CHEBI:58228"/>
    </ligand>
</feature>
<dbReference type="InterPro" id="IPR006132">
    <property type="entry name" value="Asp/Orn_carbamoyltranf_P-bd"/>
</dbReference>
<dbReference type="InterPro" id="IPR006130">
    <property type="entry name" value="Asp/Orn_carbamoylTrfase"/>
</dbReference>
<keyword evidence="10" id="KW-1185">Reference proteome</keyword>
<feature type="binding site" evidence="6">
    <location>
        <begin position="135"/>
        <end position="138"/>
    </location>
    <ligand>
        <name>carbamoyl phosphate</name>
        <dbReference type="ChEBI" id="CHEBI:58228"/>
    </ligand>
</feature>
<accession>A0A438M739</accession>
<evidence type="ECO:0000256" key="1">
    <source>
        <dbReference type="ARBA" id="ARBA00003822"/>
    </source>
</evidence>
<evidence type="ECO:0000256" key="6">
    <source>
        <dbReference type="HAMAP-Rule" id="MF_01109"/>
    </source>
</evidence>
<feature type="binding site" evidence="6">
    <location>
        <begin position="57"/>
        <end position="60"/>
    </location>
    <ligand>
        <name>carbamoyl phosphate</name>
        <dbReference type="ChEBI" id="CHEBI:58228"/>
    </ligand>
</feature>
<feature type="binding site" evidence="6">
    <location>
        <position position="319"/>
    </location>
    <ligand>
        <name>carbamoyl phosphate</name>
        <dbReference type="ChEBI" id="CHEBI:58228"/>
    </ligand>
</feature>
<dbReference type="InterPro" id="IPR036901">
    <property type="entry name" value="Asp/Orn_carbamoylTrfase_sf"/>
</dbReference>
<dbReference type="GO" id="GO:0016597">
    <property type="term" value="F:amino acid binding"/>
    <property type="evidence" value="ECO:0007669"/>
    <property type="project" value="InterPro"/>
</dbReference>
<dbReference type="PRINTS" id="PR00100">
    <property type="entry name" value="AOTCASE"/>
</dbReference>
<dbReference type="InterPro" id="IPR002292">
    <property type="entry name" value="Orn/put_carbamltrans"/>
</dbReference>
<evidence type="ECO:0000313" key="9">
    <source>
        <dbReference type="EMBL" id="RVX41522.1"/>
    </source>
</evidence>
<dbReference type="Gene3D" id="3.40.50.1370">
    <property type="entry name" value="Aspartate/ornithine carbamoyltransferase"/>
    <property type="match status" value="2"/>
</dbReference>
<evidence type="ECO:0000313" key="10">
    <source>
        <dbReference type="Proteomes" id="UP000284824"/>
    </source>
</evidence>
<dbReference type="GO" id="GO:0004585">
    <property type="term" value="F:ornithine carbamoyltransferase activity"/>
    <property type="evidence" value="ECO:0007669"/>
    <property type="project" value="UniProtKB-UniRule"/>
</dbReference>
<comment type="caution">
    <text evidence="6">Lacks conserved residue(s) required for the propagation of feature annotation.</text>
</comment>
<dbReference type="PANTHER" id="PTHR45753">
    <property type="entry name" value="ORNITHINE CARBAMOYLTRANSFERASE, MITOCHONDRIAL"/>
    <property type="match status" value="1"/>
</dbReference>
<dbReference type="GO" id="GO:0042450">
    <property type="term" value="P:L-arginine biosynthetic process via ornithine"/>
    <property type="evidence" value="ECO:0007669"/>
    <property type="project" value="UniProtKB-UniRule"/>
</dbReference>
<evidence type="ECO:0000256" key="4">
    <source>
        <dbReference type="ARBA" id="ARBA00022679"/>
    </source>
</evidence>
<feature type="domain" description="Aspartate/ornithine carbamoyltransferase Asp/Orn-binding" evidence="7">
    <location>
        <begin position="157"/>
        <end position="329"/>
    </location>
</feature>
<comment type="catalytic activity">
    <reaction evidence="5 6">
        <text>carbamoyl phosphate + L-ornithine = L-citrulline + phosphate + H(+)</text>
        <dbReference type="Rhea" id="RHEA:19513"/>
        <dbReference type="ChEBI" id="CHEBI:15378"/>
        <dbReference type="ChEBI" id="CHEBI:43474"/>
        <dbReference type="ChEBI" id="CHEBI:46911"/>
        <dbReference type="ChEBI" id="CHEBI:57743"/>
        <dbReference type="ChEBI" id="CHEBI:58228"/>
        <dbReference type="EC" id="2.1.3.3"/>
    </reaction>
</comment>
<dbReference type="RefSeq" id="WP_127933756.1">
    <property type="nucleotide sequence ID" value="NZ_SAUN01000001.1"/>
</dbReference>
<sequence>MTRSAASRSLLTVTDLGREGFLEMLDRAAALKEAKRSGRERPALAGRNIALVFQKDSTRTRCAFEVAAYDQGAHVTYLGPSGSHLGREESVADTARVLGSLFDGIEFRGFGQETVEELARHAGVPVWNGLTDEWHPTQMLADVLTMREHQPGEIEAISYCFVGDGRGNVARSLLATGAMLGMDVRIAAPEELSPPEPLVKGAERMAQASGARVLVTDDLATALDGAAFIYTDVWVSMGEADAEWDRRVPLLTPYRVTAEVMAATGRPDTRFLHCLPTVHDTSTELGRRIHQRYGLAGAEVTDEVFTSAASVVFQQAENRLHTIKAVLVAALGA</sequence>
<dbReference type="GO" id="GO:0005737">
    <property type="term" value="C:cytoplasm"/>
    <property type="evidence" value="ECO:0007669"/>
    <property type="project" value="UniProtKB-SubCell"/>
</dbReference>
<dbReference type="Pfam" id="PF00185">
    <property type="entry name" value="OTCace"/>
    <property type="match status" value="1"/>
</dbReference>
<evidence type="ECO:0000256" key="2">
    <source>
        <dbReference type="ARBA" id="ARBA00007805"/>
    </source>
</evidence>
<dbReference type="PRINTS" id="PR00102">
    <property type="entry name" value="OTCASE"/>
</dbReference>
<feature type="binding site" evidence="6">
    <location>
        <begin position="236"/>
        <end position="237"/>
    </location>
    <ligand>
        <name>L-ornithine</name>
        <dbReference type="ChEBI" id="CHEBI:46911"/>
    </ligand>
</feature>
<dbReference type="GO" id="GO:0019240">
    <property type="term" value="P:citrulline biosynthetic process"/>
    <property type="evidence" value="ECO:0007669"/>
    <property type="project" value="TreeGrafter"/>
</dbReference>
<reference evidence="9 10" key="1">
    <citation type="submission" date="2019-01" db="EMBL/GenBank/DDBJ databases">
        <title>Sequencing the genomes of 1000 actinobacteria strains.</title>
        <authorList>
            <person name="Klenk H.-P."/>
        </authorList>
    </citation>
    <scope>NUCLEOTIDE SEQUENCE [LARGE SCALE GENOMIC DNA]</scope>
    <source>
        <strain evidence="9 10">DSM 43925</strain>
    </source>
</reference>
<evidence type="ECO:0000259" key="8">
    <source>
        <dbReference type="Pfam" id="PF02729"/>
    </source>
</evidence>
<dbReference type="AlphaFoldDB" id="A0A438M739"/>
<dbReference type="EC" id="2.1.3.3" evidence="3 6"/>
<feature type="binding site" evidence="6">
    <location>
        <position position="168"/>
    </location>
    <ligand>
        <name>L-ornithine</name>
        <dbReference type="ChEBI" id="CHEBI:46911"/>
    </ligand>
</feature>
<gene>
    <name evidence="9" type="ORF">EDD27_4067</name>
</gene>
<protein>
    <recommendedName>
        <fullName evidence="3 6">Ornithine carbamoyltransferase</fullName>
        <shortName evidence="6">OTCase</shortName>
        <ecNumber evidence="3 6">2.1.3.3</ecNumber>
    </recommendedName>
</protein>